<dbReference type="eggNOG" id="ENOG5032YUI">
    <property type="taxonomic scope" value="Bacteria"/>
</dbReference>
<proteinExistence type="predicted"/>
<dbReference type="Proteomes" id="UP000012019">
    <property type="component" value="Unassembled WGS sequence"/>
</dbReference>
<dbReference type="PIRSF" id="PIRSF028141">
    <property type="entry name" value="C-di-GMP_BP_PA4608"/>
    <property type="match status" value="1"/>
</dbReference>
<keyword evidence="1" id="KW-0547">Nucleotide-binding</keyword>
<dbReference type="STRING" id="1286106.MPL1_05549"/>
<comment type="caution">
    <text evidence="3">The sequence shown here is derived from an EMBL/GenBank/DDBJ whole genome shotgun (WGS) entry which is preliminary data.</text>
</comment>
<protein>
    <recommendedName>
        <fullName evidence="1">Cyclic diguanosine monophosphate-binding protein</fullName>
        <shortName evidence="1">c-di-GMP-binding protein</shortName>
    </recommendedName>
    <alternativeName>
        <fullName evidence="1">Pilz domain-containing protein</fullName>
    </alternativeName>
</protein>
<gene>
    <name evidence="3" type="ORF">MPL1_05549</name>
</gene>
<comment type="function">
    <text evidence="1">Binds the second messenger bis-(3'-5') cyclic dimeric guanosine monophosphate (c-di-GMP). Can bind two c-di-GMP molecules per monomer. May play a role in bacterial second-messenger regulated processes. Binding to c-di-GMP induces a conformational change of the C- and N-termini resulting in the exposure of a highly negative surface on one side of the protein to a possible effector protein.</text>
</comment>
<dbReference type="Gene3D" id="2.40.10.220">
    <property type="entry name" value="predicted glycosyltransferase like domains"/>
    <property type="match status" value="1"/>
</dbReference>
<name>M7P1K2_9GAMM</name>
<evidence type="ECO:0000259" key="2">
    <source>
        <dbReference type="Pfam" id="PF07238"/>
    </source>
</evidence>
<dbReference type="InterPro" id="IPR027021">
    <property type="entry name" value="C-di-GMP_BP_PA4608"/>
</dbReference>
<dbReference type="EMBL" id="APHR01000027">
    <property type="protein sequence ID" value="EMR13327.1"/>
    <property type="molecule type" value="Genomic_DNA"/>
</dbReference>
<dbReference type="InterPro" id="IPR009875">
    <property type="entry name" value="PilZ_domain"/>
</dbReference>
<dbReference type="GO" id="GO:0035438">
    <property type="term" value="F:cyclic-di-GMP binding"/>
    <property type="evidence" value="ECO:0007669"/>
    <property type="project" value="InterPro"/>
</dbReference>
<organism evidence="3 4">
    <name type="scientific">Methylophaga lonarensis MPL</name>
    <dbReference type="NCBI Taxonomy" id="1286106"/>
    <lineage>
        <taxon>Bacteria</taxon>
        <taxon>Pseudomonadati</taxon>
        <taxon>Pseudomonadota</taxon>
        <taxon>Gammaproteobacteria</taxon>
        <taxon>Thiotrichales</taxon>
        <taxon>Piscirickettsiaceae</taxon>
        <taxon>Methylophaga</taxon>
    </lineage>
</organism>
<dbReference type="SUPFAM" id="SSF141371">
    <property type="entry name" value="PilZ domain-like"/>
    <property type="match status" value="1"/>
</dbReference>
<keyword evidence="1" id="KW-0973">c-di-GMP</keyword>
<dbReference type="Pfam" id="PF07238">
    <property type="entry name" value="PilZ"/>
    <property type="match status" value="1"/>
</dbReference>
<sequence>MSDNSSDRRHFSRVPFRAEATLTQPTQQLSCRVKDLSLNGLLTEKPPEWAGQVGDLYQIDVVLNQGELCISMDAEVAHIDPDTLGFHCQLIDLDSISHLKRLMELNLGDSGLLQRELSHLIEQHQG</sequence>
<accession>M7P1K2</accession>
<dbReference type="OrthoDB" id="5298508at2"/>
<evidence type="ECO:0000256" key="1">
    <source>
        <dbReference type="PIRNR" id="PIRNR028141"/>
    </source>
</evidence>
<keyword evidence="4" id="KW-1185">Reference proteome</keyword>
<dbReference type="PATRIC" id="fig|1286106.3.peg.1113"/>
<evidence type="ECO:0000313" key="4">
    <source>
        <dbReference type="Proteomes" id="UP000012019"/>
    </source>
</evidence>
<dbReference type="RefSeq" id="WP_009726115.1">
    <property type="nucleotide sequence ID" value="NZ_APHR01000027.1"/>
</dbReference>
<evidence type="ECO:0000313" key="3">
    <source>
        <dbReference type="EMBL" id="EMR13327.1"/>
    </source>
</evidence>
<dbReference type="AlphaFoldDB" id="M7P1K2"/>
<comment type="subunit">
    <text evidence="1">Monomer in both c-di-GMP-bound and free forms.</text>
</comment>
<reference evidence="3 4" key="1">
    <citation type="journal article" date="2013" name="Genome Announc.">
        <title>Draft Genome Sequence of Methylophaga lonarensis MPLT, a Haloalkaliphilic (Non-Methane-Utilizing) Methylotroph.</title>
        <authorList>
            <person name="Shetty S.A."/>
            <person name="Marathe N.P."/>
            <person name="Munot H."/>
            <person name="Antony C.P."/>
            <person name="Dhotre D.P."/>
            <person name="Murrell J.C."/>
            <person name="Shouche Y.S."/>
        </authorList>
    </citation>
    <scope>NUCLEOTIDE SEQUENCE [LARGE SCALE GENOMIC DNA]</scope>
    <source>
        <strain evidence="3 4">MPL</strain>
    </source>
</reference>
<feature type="domain" description="PilZ" evidence="2">
    <location>
        <begin position="7"/>
        <end position="104"/>
    </location>
</feature>